<dbReference type="Pfam" id="PF10103">
    <property type="entry name" value="Zincin_2"/>
    <property type="match status" value="1"/>
</dbReference>
<gene>
    <name evidence="1" type="ORF">SDC9_107929</name>
</gene>
<dbReference type="SUPFAM" id="SSF55486">
    <property type="entry name" value="Metalloproteases ('zincins'), catalytic domain"/>
    <property type="match status" value="1"/>
</dbReference>
<dbReference type="PANTHER" id="PTHR39420">
    <property type="match status" value="1"/>
</dbReference>
<evidence type="ECO:0000313" key="1">
    <source>
        <dbReference type="EMBL" id="MPM61075.1"/>
    </source>
</evidence>
<dbReference type="EMBL" id="VSSQ01018138">
    <property type="protein sequence ID" value="MPM61075.1"/>
    <property type="molecule type" value="Genomic_DNA"/>
</dbReference>
<dbReference type="Gene3D" id="1.20.150.30">
    <property type="entry name" value="Zincin-like metallopeptidase, N-terminal domain"/>
    <property type="match status" value="1"/>
</dbReference>
<name>A0A645B6L2_9ZZZZ</name>
<protein>
    <recommendedName>
        <fullName evidence="2">Hydrolase</fullName>
    </recommendedName>
</protein>
<proteinExistence type="predicted"/>
<comment type="caution">
    <text evidence="1">The sequence shown here is derived from an EMBL/GenBank/DDBJ whole genome shotgun (WGS) entry which is preliminary data.</text>
</comment>
<accession>A0A645B6L2</accession>
<dbReference type="PANTHER" id="PTHR39420:SF2">
    <property type="entry name" value="HYDROLASE"/>
    <property type="match status" value="1"/>
</dbReference>
<dbReference type="InterPro" id="IPR018766">
    <property type="entry name" value="Zinicin_2"/>
</dbReference>
<reference evidence="1" key="1">
    <citation type="submission" date="2019-08" db="EMBL/GenBank/DDBJ databases">
        <authorList>
            <person name="Kucharzyk K."/>
            <person name="Murdoch R.W."/>
            <person name="Higgins S."/>
            <person name="Loffler F."/>
        </authorList>
    </citation>
    <scope>NUCLEOTIDE SEQUENCE</scope>
</reference>
<sequence>MNDDMANWFAQFGGSGDDFDFNKLIAQLQQAMASMAGTSDGKGIDWSYAKATARHVAASLGPDPAPSQRDQHDVAEADRLASLWLDQHVSFDALTRPAAAWSRAEWVENTMGAWRTIAEPIVTRIADALATSFGEQFSSAEGVPAELGQFGAMMVPMLRTSAGAMYTAQLAQAMGKISGVIVSGSEIGMQLLPAPQVVLLPTNVSGFSSGLGISDNDVRIYLAVREGARQRLFAHVGWLVPQMLALLEHYAREITIDVGAITSTIEVSDLSSLTPERLAELSEQLQGRLFSPTQSDLQLEILARLETLLALVEGWVDEVTATTVSRWMPHAANALSEVVRRRRATNSPAQQLVSALVGLELAPRRIRDAANLWAGLTRERGVAGRDAVWAHPDLMPSADDLDDPLRLLAPDQDTAAGDEMDVELAQLLEQAERERRDESGNADD</sequence>
<dbReference type="NCBIfam" id="TIGR03624">
    <property type="entry name" value="putative hydrolase"/>
    <property type="match status" value="1"/>
</dbReference>
<dbReference type="InterPro" id="IPR042271">
    <property type="entry name" value="Zinicin_2_N"/>
</dbReference>
<dbReference type="AlphaFoldDB" id="A0A645B6L2"/>
<organism evidence="1">
    <name type="scientific">bioreactor metagenome</name>
    <dbReference type="NCBI Taxonomy" id="1076179"/>
    <lineage>
        <taxon>unclassified sequences</taxon>
        <taxon>metagenomes</taxon>
        <taxon>ecological metagenomes</taxon>
    </lineage>
</organism>
<evidence type="ECO:0008006" key="2">
    <source>
        <dbReference type="Google" id="ProtNLM"/>
    </source>
</evidence>